<dbReference type="EMBL" id="FNWO01000002">
    <property type="protein sequence ID" value="SEH27460.1"/>
    <property type="molecule type" value="Genomic_DNA"/>
</dbReference>
<keyword evidence="2" id="KW-0012">Acyltransferase</keyword>
<organism evidence="4 5">
    <name type="scientific">Magnetospirillum fulvum</name>
    <name type="common">Rhodospirillum fulvum</name>
    <dbReference type="NCBI Taxonomy" id="1082"/>
    <lineage>
        <taxon>Bacteria</taxon>
        <taxon>Pseudomonadati</taxon>
        <taxon>Pseudomonadota</taxon>
        <taxon>Alphaproteobacteria</taxon>
        <taxon>Rhodospirillales</taxon>
        <taxon>Rhodospirillaceae</taxon>
        <taxon>Magnetospirillum</taxon>
    </lineage>
</organism>
<dbReference type="RefSeq" id="WP_074765260.1">
    <property type="nucleotide sequence ID" value="NZ_FNWO01000002.1"/>
</dbReference>
<dbReference type="Gene3D" id="3.40.630.30">
    <property type="match status" value="1"/>
</dbReference>
<gene>
    <name evidence="4" type="ORF">SAMN04244559_00514</name>
</gene>
<keyword evidence="1 4" id="KW-0808">Transferase</keyword>
<evidence type="ECO:0000313" key="5">
    <source>
        <dbReference type="Proteomes" id="UP000182983"/>
    </source>
</evidence>
<dbReference type="Proteomes" id="UP000182983">
    <property type="component" value="Unassembled WGS sequence"/>
</dbReference>
<dbReference type="AlphaFoldDB" id="A0A1H6GZK3"/>
<dbReference type="OrthoDB" id="9804026at2"/>
<accession>A0A1H6GZK3</accession>
<dbReference type="InterPro" id="IPR016181">
    <property type="entry name" value="Acyl_CoA_acyltransferase"/>
</dbReference>
<dbReference type="PROSITE" id="PS51186">
    <property type="entry name" value="GNAT"/>
    <property type="match status" value="1"/>
</dbReference>
<dbReference type="Pfam" id="PF00583">
    <property type="entry name" value="Acetyltransf_1"/>
    <property type="match status" value="1"/>
</dbReference>
<dbReference type="GO" id="GO:0016747">
    <property type="term" value="F:acyltransferase activity, transferring groups other than amino-acyl groups"/>
    <property type="evidence" value="ECO:0007669"/>
    <property type="project" value="InterPro"/>
</dbReference>
<dbReference type="InterPro" id="IPR000182">
    <property type="entry name" value="GNAT_dom"/>
</dbReference>
<evidence type="ECO:0000256" key="1">
    <source>
        <dbReference type="ARBA" id="ARBA00022679"/>
    </source>
</evidence>
<evidence type="ECO:0000256" key="2">
    <source>
        <dbReference type="ARBA" id="ARBA00023315"/>
    </source>
</evidence>
<dbReference type="SUPFAM" id="SSF55729">
    <property type="entry name" value="Acyl-CoA N-acyltransferases (Nat)"/>
    <property type="match status" value="1"/>
</dbReference>
<proteinExistence type="predicted"/>
<keyword evidence="5" id="KW-1185">Reference proteome</keyword>
<feature type="domain" description="N-acetyltransferase" evidence="3">
    <location>
        <begin position="2"/>
        <end position="153"/>
    </location>
</feature>
<reference evidence="5" key="1">
    <citation type="submission" date="2016-10" db="EMBL/GenBank/DDBJ databases">
        <authorList>
            <person name="Varghese N."/>
            <person name="Submissions S."/>
        </authorList>
    </citation>
    <scope>NUCLEOTIDE SEQUENCE [LARGE SCALE GENOMIC DNA]</scope>
    <source>
        <strain evidence="5">DSM 13234</strain>
    </source>
</reference>
<evidence type="ECO:0000313" key="4">
    <source>
        <dbReference type="EMBL" id="SEH27460.1"/>
    </source>
</evidence>
<dbReference type="InterPro" id="IPR050832">
    <property type="entry name" value="Bact_Acetyltransf"/>
</dbReference>
<evidence type="ECO:0000259" key="3">
    <source>
        <dbReference type="PROSITE" id="PS51186"/>
    </source>
</evidence>
<protein>
    <submittedName>
        <fullName evidence="4">Ribosomal-protein-alanine N-acetyltransferase</fullName>
    </submittedName>
</protein>
<sequence length="169" mass="18085">MIELMPAAMVHAELLAGMHAVCFAEPWSVRSMAEVLLMPGTSALIAVDGGRLQPSPTAPGPAGLVMWRRTFDEAEILTLAVLPPWRGQGVGGRLLDAAMADSAAQGATAMFLEVAADNVAGQALYRRHGFAQLGRRKGYYGGVDALTMRRTLEQPQFIGLSSEYLDKIT</sequence>
<dbReference type="PANTHER" id="PTHR43877">
    <property type="entry name" value="AMINOALKYLPHOSPHONATE N-ACETYLTRANSFERASE-RELATED-RELATED"/>
    <property type="match status" value="1"/>
</dbReference>
<name>A0A1H6GZK3_MAGFU</name>
<dbReference type="CDD" id="cd04301">
    <property type="entry name" value="NAT_SF"/>
    <property type="match status" value="1"/>
</dbReference>